<evidence type="ECO:0000313" key="1">
    <source>
        <dbReference type="EMBL" id="TYH54632.1"/>
    </source>
</evidence>
<dbReference type="Proteomes" id="UP000322667">
    <property type="component" value="Chromosome D09"/>
</dbReference>
<keyword evidence="2" id="KW-1185">Reference proteome</keyword>
<gene>
    <name evidence="1" type="ORF">ES332_D09G182700v1</name>
</gene>
<dbReference type="EMBL" id="CM017631">
    <property type="protein sequence ID" value="TYH54632.1"/>
    <property type="molecule type" value="Genomic_DNA"/>
</dbReference>
<reference evidence="1 2" key="1">
    <citation type="submission" date="2019-07" db="EMBL/GenBank/DDBJ databases">
        <title>WGS assembly of Gossypium tomentosum.</title>
        <authorList>
            <person name="Chen Z.J."/>
            <person name="Sreedasyam A."/>
            <person name="Ando A."/>
            <person name="Song Q."/>
            <person name="De L."/>
            <person name="Hulse-Kemp A."/>
            <person name="Ding M."/>
            <person name="Ye W."/>
            <person name="Kirkbride R."/>
            <person name="Jenkins J."/>
            <person name="Plott C."/>
            <person name="Lovell J."/>
            <person name="Lin Y.-M."/>
            <person name="Vaughn R."/>
            <person name="Liu B."/>
            <person name="Li W."/>
            <person name="Simpson S."/>
            <person name="Scheffler B."/>
            <person name="Saski C."/>
            <person name="Grover C."/>
            <person name="Hu G."/>
            <person name="Conover J."/>
            <person name="Carlson J."/>
            <person name="Shu S."/>
            <person name="Boston L."/>
            <person name="Williams M."/>
            <person name="Peterson D."/>
            <person name="Mcgee K."/>
            <person name="Jones D."/>
            <person name="Wendel J."/>
            <person name="Stelly D."/>
            <person name="Grimwood J."/>
            <person name="Schmutz J."/>
        </authorList>
    </citation>
    <scope>NUCLEOTIDE SEQUENCE [LARGE SCALE GENOMIC DNA]</scope>
    <source>
        <strain evidence="1">7179.01</strain>
    </source>
</reference>
<organism evidence="1 2">
    <name type="scientific">Gossypium tomentosum</name>
    <name type="common">Hawaiian cotton</name>
    <name type="synonym">Gossypium sandvicense</name>
    <dbReference type="NCBI Taxonomy" id="34277"/>
    <lineage>
        <taxon>Eukaryota</taxon>
        <taxon>Viridiplantae</taxon>
        <taxon>Streptophyta</taxon>
        <taxon>Embryophyta</taxon>
        <taxon>Tracheophyta</taxon>
        <taxon>Spermatophyta</taxon>
        <taxon>Magnoliopsida</taxon>
        <taxon>eudicotyledons</taxon>
        <taxon>Gunneridae</taxon>
        <taxon>Pentapetalae</taxon>
        <taxon>rosids</taxon>
        <taxon>malvids</taxon>
        <taxon>Malvales</taxon>
        <taxon>Malvaceae</taxon>
        <taxon>Malvoideae</taxon>
        <taxon>Gossypium</taxon>
    </lineage>
</organism>
<evidence type="ECO:0000313" key="2">
    <source>
        <dbReference type="Proteomes" id="UP000322667"/>
    </source>
</evidence>
<proteinExistence type="predicted"/>
<protein>
    <submittedName>
        <fullName evidence="1">Uncharacterized protein</fullName>
    </submittedName>
</protein>
<dbReference type="AlphaFoldDB" id="A0A5D2JJF2"/>
<sequence length="63" mass="7200">MAFDGSLVAVLEQQSAVWRGDQVMVGWLVVWFQDGNSNKVIWSFIVSYKTLLVDSPYMSCSFY</sequence>
<accession>A0A5D2JJF2</accession>
<name>A0A5D2JJF2_GOSTO</name>